<accession>A0A1I5Z929</accession>
<organism evidence="1 2">
    <name type="scientific">Psychrobacillus psychrotolerans</name>
    <dbReference type="NCBI Taxonomy" id="126156"/>
    <lineage>
        <taxon>Bacteria</taxon>
        <taxon>Bacillati</taxon>
        <taxon>Bacillota</taxon>
        <taxon>Bacilli</taxon>
        <taxon>Bacillales</taxon>
        <taxon>Bacillaceae</taxon>
        <taxon>Psychrobacillus</taxon>
    </lineage>
</organism>
<sequence length="65" mass="7756">MTVEYLVQVMNRSIQKVEETVDQVERHTNMSKADQHQIMQAVLELSDRIKLIEMQIDINKMKRIQ</sequence>
<proteinExistence type="predicted"/>
<name>A0A1I5Z929_9BACI</name>
<dbReference type="EMBL" id="FOXU01000004">
    <property type="protein sequence ID" value="SFQ52970.1"/>
    <property type="molecule type" value="Genomic_DNA"/>
</dbReference>
<keyword evidence="2" id="KW-1185">Reference proteome</keyword>
<dbReference type="OrthoDB" id="2971032at2"/>
<dbReference type="Proteomes" id="UP000198734">
    <property type="component" value="Unassembled WGS sequence"/>
</dbReference>
<gene>
    <name evidence="1" type="ORF">SAMN05421670_2522</name>
</gene>
<evidence type="ECO:0000313" key="1">
    <source>
        <dbReference type="EMBL" id="SFQ52970.1"/>
    </source>
</evidence>
<dbReference type="RefSeq" id="WP_093537242.1">
    <property type="nucleotide sequence ID" value="NZ_FOXU01000004.1"/>
</dbReference>
<dbReference type="AlphaFoldDB" id="A0A1I5Z929"/>
<evidence type="ECO:0000313" key="2">
    <source>
        <dbReference type="Proteomes" id="UP000198734"/>
    </source>
</evidence>
<reference evidence="2" key="1">
    <citation type="submission" date="2016-10" db="EMBL/GenBank/DDBJ databases">
        <authorList>
            <person name="Varghese N."/>
            <person name="Submissions S."/>
        </authorList>
    </citation>
    <scope>NUCLEOTIDE SEQUENCE [LARGE SCALE GENOMIC DNA]</scope>
    <source>
        <strain evidence="2">DSM 11706</strain>
    </source>
</reference>
<protein>
    <submittedName>
        <fullName evidence="1">Uncharacterized protein</fullName>
    </submittedName>
</protein>